<feature type="compositionally biased region" description="Polar residues" evidence="10">
    <location>
        <begin position="129"/>
        <end position="171"/>
    </location>
</feature>
<evidence type="ECO:0000256" key="1">
    <source>
        <dbReference type="ARBA" id="ARBA00004123"/>
    </source>
</evidence>
<evidence type="ECO:0000256" key="4">
    <source>
        <dbReference type="ARBA" id="ARBA00022737"/>
    </source>
</evidence>
<evidence type="ECO:0000259" key="11">
    <source>
        <dbReference type="PROSITE" id="PS50157"/>
    </source>
</evidence>
<reference evidence="12" key="1">
    <citation type="journal article" date="2023" name="Front. Mar. Sci.">
        <title>A new Merluccius polli reference genome to investigate the effects of global change in West African waters.</title>
        <authorList>
            <person name="Mateo J.L."/>
            <person name="Blanco-Fernandez C."/>
            <person name="Garcia-Vazquez E."/>
            <person name="Machado-Schiaffino G."/>
        </authorList>
    </citation>
    <scope>NUCLEOTIDE SEQUENCE</scope>
    <source>
        <strain evidence="12">C29</strain>
        <tissue evidence="12">Fin</tissue>
    </source>
</reference>
<dbReference type="Proteomes" id="UP001174136">
    <property type="component" value="Unassembled WGS sequence"/>
</dbReference>
<evidence type="ECO:0000256" key="7">
    <source>
        <dbReference type="ARBA" id="ARBA00023125"/>
    </source>
</evidence>
<dbReference type="InterPro" id="IPR013087">
    <property type="entry name" value="Znf_C2H2_type"/>
</dbReference>
<dbReference type="SMART" id="SM00355">
    <property type="entry name" value="ZnF_C2H2"/>
    <property type="match status" value="3"/>
</dbReference>
<evidence type="ECO:0000256" key="5">
    <source>
        <dbReference type="ARBA" id="ARBA00022771"/>
    </source>
</evidence>
<keyword evidence="3" id="KW-0479">Metal-binding</keyword>
<evidence type="ECO:0000313" key="12">
    <source>
        <dbReference type="EMBL" id="KAK0130556.1"/>
    </source>
</evidence>
<proteinExistence type="inferred from homology"/>
<evidence type="ECO:0000256" key="8">
    <source>
        <dbReference type="ARBA" id="ARBA00023242"/>
    </source>
</evidence>
<dbReference type="EMBL" id="JAOPHQ010006731">
    <property type="protein sequence ID" value="KAK0130556.1"/>
    <property type="molecule type" value="Genomic_DNA"/>
</dbReference>
<organism evidence="12 13">
    <name type="scientific">Merluccius polli</name>
    <name type="common">Benguela hake</name>
    <name type="synonym">Merluccius cadenati</name>
    <dbReference type="NCBI Taxonomy" id="89951"/>
    <lineage>
        <taxon>Eukaryota</taxon>
        <taxon>Metazoa</taxon>
        <taxon>Chordata</taxon>
        <taxon>Craniata</taxon>
        <taxon>Vertebrata</taxon>
        <taxon>Euteleostomi</taxon>
        <taxon>Actinopterygii</taxon>
        <taxon>Neopterygii</taxon>
        <taxon>Teleostei</taxon>
        <taxon>Neoteleostei</taxon>
        <taxon>Acanthomorphata</taxon>
        <taxon>Zeiogadaria</taxon>
        <taxon>Gadariae</taxon>
        <taxon>Gadiformes</taxon>
        <taxon>Gadoidei</taxon>
        <taxon>Merlucciidae</taxon>
        <taxon>Merluccius</taxon>
    </lineage>
</organism>
<name>A0AA47LYZ5_MERPO</name>
<keyword evidence="6" id="KW-0862">Zinc</keyword>
<keyword evidence="4" id="KW-0677">Repeat</keyword>
<keyword evidence="7" id="KW-0238">DNA-binding</keyword>
<dbReference type="InterPro" id="IPR036236">
    <property type="entry name" value="Znf_C2H2_sf"/>
</dbReference>
<dbReference type="Gene3D" id="3.30.160.60">
    <property type="entry name" value="Classic Zinc Finger"/>
    <property type="match status" value="3"/>
</dbReference>
<feature type="domain" description="C2H2-type" evidence="11">
    <location>
        <begin position="320"/>
        <end position="347"/>
    </location>
</feature>
<comment type="caution">
    <text evidence="12">The sequence shown here is derived from an EMBL/GenBank/DDBJ whole genome shotgun (WGS) entry which is preliminary data.</text>
</comment>
<evidence type="ECO:0000256" key="10">
    <source>
        <dbReference type="SAM" id="MobiDB-lite"/>
    </source>
</evidence>
<evidence type="ECO:0000256" key="6">
    <source>
        <dbReference type="ARBA" id="ARBA00022833"/>
    </source>
</evidence>
<dbReference type="PROSITE" id="PS00028">
    <property type="entry name" value="ZINC_FINGER_C2H2_1"/>
    <property type="match status" value="3"/>
</dbReference>
<gene>
    <name evidence="12" type="primary">ZNF286A_1</name>
    <name evidence="12" type="ORF">N1851_035213</name>
</gene>
<dbReference type="PROSITE" id="PS50157">
    <property type="entry name" value="ZINC_FINGER_C2H2_2"/>
    <property type="match status" value="3"/>
</dbReference>
<sequence length="371" mass="40973">MERLNGRVAKLLSAAVQEVLEVVKETVSEYQEKTARTQRENESLKRRLQELQEENHAKHSGLGSHPMAPEQEVQMKGETDLETAANQEDASFPYLGPVSTLPCETPIRQKSLVGPSLQQQRRHRPSLDPGQSNKPLKVDPTSNHNSSIGPLSNHNSSTRQMPNHSSSTSQMPNHSSSTSLLSNPNSSTVPLLNSFSGNGGPGSPALLTPQQIKAEPDWADHDPGNEVLPAGYFHEPPPCFGSEPFALNLTGEEEPFDWAAADLNPISFDPADPNQPGGRTLPQRGVNRPKRYCCTLCGRAFRHAGDLKKHHRVHTGEKPYCCSVCGKRFSQSGYLKIHLRHHTGERPYGCTQCGKRFSHSSNFKKHQLTHL</sequence>
<dbReference type="GO" id="GO:0005634">
    <property type="term" value="C:nucleus"/>
    <property type="evidence" value="ECO:0007669"/>
    <property type="project" value="UniProtKB-SubCell"/>
</dbReference>
<keyword evidence="8" id="KW-0539">Nucleus</keyword>
<dbReference type="GO" id="GO:0010468">
    <property type="term" value="P:regulation of gene expression"/>
    <property type="evidence" value="ECO:0007669"/>
    <property type="project" value="TreeGrafter"/>
</dbReference>
<dbReference type="Pfam" id="PF00096">
    <property type="entry name" value="zf-C2H2"/>
    <property type="match status" value="3"/>
</dbReference>
<dbReference type="GO" id="GO:0008270">
    <property type="term" value="F:zinc ion binding"/>
    <property type="evidence" value="ECO:0007669"/>
    <property type="project" value="UniProtKB-KW"/>
</dbReference>
<dbReference type="FunFam" id="3.30.160.60:FF:001498">
    <property type="entry name" value="Zinc finger protein 404"/>
    <property type="match status" value="1"/>
</dbReference>
<comment type="subcellular location">
    <subcellularLocation>
        <location evidence="1">Nucleus</location>
    </subcellularLocation>
</comment>
<comment type="similarity">
    <text evidence="2">Belongs to the krueppel C2H2-type zinc-finger protein family.</text>
</comment>
<dbReference type="GO" id="GO:0003677">
    <property type="term" value="F:DNA binding"/>
    <property type="evidence" value="ECO:0007669"/>
    <property type="project" value="UniProtKB-KW"/>
</dbReference>
<feature type="region of interest" description="Disordered" evidence="10">
    <location>
        <begin position="30"/>
        <end position="78"/>
    </location>
</feature>
<evidence type="ECO:0000256" key="9">
    <source>
        <dbReference type="PROSITE-ProRule" id="PRU00042"/>
    </source>
</evidence>
<evidence type="ECO:0000256" key="3">
    <source>
        <dbReference type="ARBA" id="ARBA00022723"/>
    </source>
</evidence>
<accession>A0AA47LYZ5</accession>
<dbReference type="InterPro" id="IPR050331">
    <property type="entry name" value="Zinc_finger"/>
</dbReference>
<keyword evidence="5 9" id="KW-0863">Zinc-finger</keyword>
<feature type="compositionally biased region" description="Low complexity" evidence="10">
    <location>
        <begin position="172"/>
        <end position="196"/>
    </location>
</feature>
<feature type="compositionally biased region" description="Basic and acidic residues" evidence="10">
    <location>
        <begin position="30"/>
        <end position="57"/>
    </location>
</feature>
<dbReference type="AlphaFoldDB" id="A0AA47LYZ5"/>
<protein>
    <submittedName>
        <fullName evidence="12">Zinc finger protein 286A</fullName>
    </submittedName>
</protein>
<feature type="domain" description="C2H2-type" evidence="11">
    <location>
        <begin position="348"/>
        <end position="371"/>
    </location>
</feature>
<dbReference type="PANTHER" id="PTHR16515">
    <property type="entry name" value="PR DOMAIN ZINC FINGER PROTEIN"/>
    <property type="match status" value="1"/>
</dbReference>
<evidence type="ECO:0000313" key="13">
    <source>
        <dbReference type="Proteomes" id="UP001174136"/>
    </source>
</evidence>
<dbReference type="SUPFAM" id="SSF57667">
    <property type="entry name" value="beta-beta-alpha zinc fingers"/>
    <property type="match status" value="2"/>
</dbReference>
<evidence type="ECO:0000256" key="2">
    <source>
        <dbReference type="ARBA" id="ARBA00006991"/>
    </source>
</evidence>
<feature type="domain" description="C2H2-type" evidence="11">
    <location>
        <begin position="292"/>
        <end position="319"/>
    </location>
</feature>
<dbReference type="FunFam" id="3.30.160.60:FF:001954">
    <property type="entry name" value="Zinc finger protein 787"/>
    <property type="match status" value="1"/>
</dbReference>
<feature type="region of interest" description="Disordered" evidence="10">
    <location>
        <begin position="112"/>
        <end position="208"/>
    </location>
</feature>
<dbReference type="PANTHER" id="PTHR16515:SF66">
    <property type="entry name" value="C2H2-TYPE DOMAIN-CONTAINING PROTEIN"/>
    <property type="match status" value="1"/>
</dbReference>
<dbReference type="FunFam" id="3.30.160.60:FF:000218">
    <property type="entry name" value="Zinc finger protein 10"/>
    <property type="match status" value="1"/>
</dbReference>
<keyword evidence="13" id="KW-1185">Reference proteome</keyword>